<dbReference type="EMBL" id="JSUH01000019">
    <property type="protein sequence ID" value="KHD96346.1"/>
    <property type="molecule type" value="Genomic_DNA"/>
</dbReference>
<evidence type="ECO:0000313" key="2">
    <source>
        <dbReference type="EMBL" id="KHD96346.1"/>
    </source>
</evidence>
<dbReference type="InterPro" id="IPR007047">
    <property type="entry name" value="Flp_Fap"/>
</dbReference>
<dbReference type="AlphaFoldDB" id="A0A0A6VNV8"/>
<gene>
    <name evidence="2" type="ORF">GY22_16150</name>
</gene>
<keyword evidence="1" id="KW-1133">Transmembrane helix</keyword>
<dbReference type="RefSeq" id="WP_035930140.1">
    <property type="nucleotide sequence ID" value="NZ_JSUH01000019.1"/>
</dbReference>
<dbReference type="OrthoDB" id="5121461at2"/>
<keyword evidence="1" id="KW-0812">Transmembrane</keyword>
<proteinExistence type="predicted"/>
<organism evidence="2 3">
    <name type="scientific">Kocuria rosea subsp. polaris</name>
    <dbReference type="NCBI Taxonomy" id="136273"/>
    <lineage>
        <taxon>Bacteria</taxon>
        <taxon>Bacillati</taxon>
        <taxon>Actinomycetota</taxon>
        <taxon>Actinomycetes</taxon>
        <taxon>Micrococcales</taxon>
        <taxon>Micrococcaceae</taxon>
        <taxon>Kocuria</taxon>
    </lineage>
</organism>
<protein>
    <recommendedName>
        <fullName evidence="4">Pilus assembly protein</fullName>
    </recommendedName>
</protein>
<evidence type="ECO:0008006" key="4">
    <source>
        <dbReference type="Google" id="ProtNLM"/>
    </source>
</evidence>
<dbReference type="Pfam" id="PF04964">
    <property type="entry name" value="Flp_Fap"/>
    <property type="match status" value="1"/>
</dbReference>
<keyword evidence="3" id="KW-1185">Reference proteome</keyword>
<accession>A0A0A6VNV8</accession>
<sequence>MLPLFITLQTIFGDAKARLSGEEKGATAVEYGLLIGMISLVLVGALVLIGPEFVALVQQIAAAI</sequence>
<reference evidence="2 3" key="1">
    <citation type="journal article" date="2003" name="Int. J. Syst. Evol. Microbiol.">
        <title>Kocuria polaris sp. nov., an orange-pigmented psychrophilic bacterium isolated from an Antarctic cyanobacterial mat sample.</title>
        <authorList>
            <person name="Reddy G.S."/>
            <person name="Prakash J.S."/>
            <person name="Prabahar V."/>
            <person name="Matsumoto G.I."/>
            <person name="Stackebrandt E."/>
            <person name="Shivaji S."/>
        </authorList>
    </citation>
    <scope>NUCLEOTIDE SEQUENCE [LARGE SCALE GENOMIC DNA]</scope>
    <source>
        <strain evidence="2 3">CMS 76or</strain>
    </source>
</reference>
<dbReference type="Proteomes" id="UP000030466">
    <property type="component" value="Unassembled WGS sequence"/>
</dbReference>
<keyword evidence="1" id="KW-0472">Membrane</keyword>
<feature type="transmembrane region" description="Helical" evidence="1">
    <location>
        <begin position="33"/>
        <end position="57"/>
    </location>
</feature>
<name>A0A0A6VNV8_KOCRO</name>
<evidence type="ECO:0000256" key="1">
    <source>
        <dbReference type="SAM" id="Phobius"/>
    </source>
</evidence>
<comment type="caution">
    <text evidence="2">The sequence shown here is derived from an EMBL/GenBank/DDBJ whole genome shotgun (WGS) entry which is preliminary data.</text>
</comment>
<evidence type="ECO:0000313" key="3">
    <source>
        <dbReference type="Proteomes" id="UP000030466"/>
    </source>
</evidence>